<sequence length="334" mass="36652">MIRTGPANEAQIIPVFTLVPPEALLIDIAGPLEVLRYTNLEQQSLRFDCRYISATPGQTTSIGLRLDGLETLPERLPPGSMLVISGSLSVGRAELGACPQLQHLRDWLRRAVTADTRLVTICSGALLAAAAGLLDNRQCTTHSDCIEELRAIAPTASVLENRLYVEDGNRFSSAGISTGIDLMLHVVGRLTSAQVALAVARRMVIYLRRSGSDPQLSPWLSGRNHIHPAIHRIQDAVMGDPARDWNLGDLARLGALSERHVTRLFRAHTGLSVTAYVNAMRVALARDLLTQSRLDMESVAERAGFSSTRHLRRVWAAHNAAPPSRYRRERLEDA</sequence>
<gene>
    <name evidence="3" type="ORF">A8M32_23970</name>
</gene>
<dbReference type="InterPro" id="IPR029062">
    <property type="entry name" value="Class_I_gatase-like"/>
</dbReference>
<dbReference type="Proteomes" id="UP000094342">
    <property type="component" value="Unassembled WGS sequence"/>
</dbReference>
<dbReference type="PANTHER" id="PTHR43130">
    <property type="entry name" value="ARAC-FAMILY TRANSCRIPTIONAL REGULATOR"/>
    <property type="match status" value="1"/>
</dbReference>
<dbReference type="OrthoDB" id="9793422at2"/>
<reference evidence="4" key="1">
    <citation type="submission" date="2016-05" db="EMBL/GenBank/DDBJ databases">
        <authorList>
            <person name="Li Y."/>
        </authorList>
    </citation>
    <scope>NUCLEOTIDE SEQUENCE [LARGE SCALE GENOMIC DNA]</scope>
    <source>
        <strain evidence="4">YIC4027</strain>
    </source>
</reference>
<dbReference type="SUPFAM" id="SSF46689">
    <property type="entry name" value="Homeodomain-like"/>
    <property type="match status" value="2"/>
</dbReference>
<dbReference type="Pfam" id="PF01965">
    <property type="entry name" value="DJ-1_PfpI"/>
    <property type="match status" value="1"/>
</dbReference>
<dbReference type="InterPro" id="IPR052158">
    <property type="entry name" value="INH-QAR"/>
</dbReference>
<protein>
    <submittedName>
        <fullName evidence="3">AraC family transcriptional regulator</fullName>
    </submittedName>
</protein>
<dbReference type="PROSITE" id="PS01124">
    <property type="entry name" value="HTH_ARAC_FAMILY_2"/>
    <property type="match status" value="1"/>
</dbReference>
<evidence type="ECO:0000256" key="1">
    <source>
        <dbReference type="ARBA" id="ARBA00023015"/>
    </source>
</evidence>
<dbReference type="SUPFAM" id="SSF52317">
    <property type="entry name" value="Class I glutamine amidotransferase-like"/>
    <property type="match status" value="1"/>
</dbReference>
<dbReference type="InterPro" id="IPR002818">
    <property type="entry name" value="DJ-1/PfpI"/>
</dbReference>
<evidence type="ECO:0000313" key="3">
    <source>
        <dbReference type="EMBL" id="ODR88543.1"/>
    </source>
</evidence>
<keyword evidence="1" id="KW-0805">Transcription regulation</keyword>
<dbReference type="InterPro" id="IPR018060">
    <property type="entry name" value="HTH_AraC"/>
</dbReference>
<dbReference type="RefSeq" id="WP_069460928.1">
    <property type="nucleotide sequence ID" value="NZ_CP034910.1"/>
</dbReference>
<dbReference type="STRING" id="1752398.A8M32_23970"/>
<dbReference type="PANTHER" id="PTHR43130:SF3">
    <property type="entry name" value="HTH-TYPE TRANSCRIPTIONAL REGULATOR RV1931C"/>
    <property type="match status" value="1"/>
</dbReference>
<accession>A0A1E3V4J3</accession>
<dbReference type="Gene3D" id="1.10.10.60">
    <property type="entry name" value="Homeodomain-like"/>
    <property type="match status" value="1"/>
</dbReference>
<keyword evidence="2" id="KW-0804">Transcription</keyword>
<evidence type="ECO:0000256" key="2">
    <source>
        <dbReference type="ARBA" id="ARBA00023163"/>
    </source>
</evidence>
<dbReference type="EMBL" id="LYBW01000064">
    <property type="protein sequence ID" value="ODR88543.1"/>
    <property type="molecule type" value="Genomic_DNA"/>
</dbReference>
<organism evidence="3 4">
    <name type="scientific">Sinorhizobium alkalisoli</name>
    <dbReference type="NCBI Taxonomy" id="1752398"/>
    <lineage>
        <taxon>Bacteria</taxon>
        <taxon>Pseudomonadati</taxon>
        <taxon>Pseudomonadota</taxon>
        <taxon>Alphaproteobacteria</taxon>
        <taxon>Hyphomicrobiales</taxon>
        <taxon>Rhizobiaceae</taxon>
        <taxon>Sinorhizobium/Ensifer group</taxon>
        <taxon>Sinorhizobium</taxon>
    </lineage>
</organism>
<dbReference type="GO" id="GO:0003700">
    <property type="term" value="F:DNA-binding transcription factor activity"/>
    <property type="evidence" value="ECO:0007669"/>
    <property type="project" value="InterPro"/>
</dbReference>
<dbReference type="SMART" id="SM00342">
    <property type="entry name" value="HTH_ARAC"/>
    <property type="match status" value="1"/>
</dbReference>
<proteinExistence type="predicted"/>
<keyword evidence="4" id="KW-1185">Reference proteome</keyword>
<dbReference type="AlphaFoldDB" id="A0A1E3V4J3"/>
<dbReference type="GO" id="GO:0043565">
    <property type="term" value="F:sequence-specific DNA binding"/>
    <property type="evidence" value="ECO:0007669"/>
    <property type="project" value="InterPro"/>
</dbReference>
<name>A0A1E3V4J3_9HYPH</name>
<comment type="caution">
    <text evidence="3">The sequence shown here is derived from an EMBL/GenBank/DDBJ whole genome shotgun (WGS) entry which is preliminary data.</text>
</comment>
<dbReference type="Gene3D" id="3.40.50.880">
    <property type="match status" value="1"/>
</dbReference>
<dbReference type="InterPro" id="IPR009057">
    <property type="entry name" value="Homeodomain-like_sf"/>
</dbReference>
<evidence type="ECO:0000313" key="4">
    <source>
        <dbReference type="Proteomes" id="UP000094342"/>
    </source>
</evidence>
<dbReference type="Pfam" id="PF12833">
    <property type="entry name" value="HTH_18"/>
    <property type="match status" value="1"/>
</dbReference>